<reference evidence="2 3" key="1">
    <citation type="journal article" date="2016" name="Nat. Commun.">
        <title>Thousands of microbial genomes shed light on interconnected biogeochemical processes in an aquifer system.</title>
        <authorList>
            <person name="Anantharaman K."/>
            <person name="Brown C.T."/>
            <person name="Hug L.A."/>
            <person name="Sharon I."/>
            <person name="Castelle C.J."/>
            <person name="Probst A.J."/>
            <person name="Thomas B.C."/>
            <person name="Singh A."/>
            <person name="Wilkins M.J."/>
            <person name="Karaoz U."/>
            <person name="Brodie E.L."/>
            <person name="Williams K.H."/>
            <person name="Hubbard S.S."/>
            <person name="Banfield J.F."/>
        </authorList>
    </citation>
    <scope>NUCLEOTIDE SEQUENCE [LARGE SCALE GENOMIC DNA]</scope>
</reference>
<name>A0A1F4T6B0_UNCSA</name>
<protein>
    <recommendedName>
        <fullName evidence="4">Outer membrane protein beta-barrel domain-containing protein</fullName>
    </recommendedName>
</protein>
<dbReference type="EMBL" id="MEUG01000001">
    <property type="protein sequence ID" value="OGC28234.1"/>
    <property type="molecule type" value="Genomic_DNA"/>
</dbReference>
<accession>A0A1F4T6B0</accession>
<organism evidence="2 3">
    <name type="scientific">candidate division WOR-1 bacterium RIFOXYC12_FULL_54_18</name>
    <dbReference type="NCBI Taxonomy" id="1802584"/>
    <lineage>
        <taxon>Bacteria</taxon>
        <taxon>Bacillati</taxon>
        <taxon>Saganbacteria</taxon>
    </lineage>
</organism>
<comment type="caution">
    <text evidence="2">The sequence shown here is derived from an EMBL/GenBank/DDBJ whole genome shotgun (WGS) entry which is preliminary data.</text>
</comment>
<evidence type="ECO:0000313" key="3">
    <source>
        <dbReference type="Proteomes" id="UP000178602"/>
    </source>
</evidence>
<proteinExistence type="predicted"/>
<dbReference type="AlphaFoldDB" id="A0A1F4T6B0"/>
<evidence type="ECO:0000313" key="2">
    <source>
        <dbReference type="EMBL" id="OGC28234.1"/>
    </source>
</evidence>
<gene>
    <name evidence="2" type="ORF">A3K49_04540</name>
</gene>
<sequence length="281" mass="32190">MRTLLISIAAGLIFVSSAAASMKPFAELWNNLAYYTTNVEQQDFSALLLRYEGKAGFNVGNSPFDLYGVYYGTASQTSDYWDNSLFYGLGARFRPFYDFKPRDWTNEWLPNVKLFVESLSATYQKNAAVAEAAGLPKNDTRYGVEIWHVWNLDQPNLNDYWGELWTNLAFRTTSFTISDYNDWLFFFQPKIGRHLGRGIEPYVKADLTYSNKNYYWQNVAAFGVGIRFEPWRNTADNESPLKKVKLFAEVLSVSYLKDKPAAAQQTVSSDIRFGIDMSIGR</sequence>
<evidence type="ECO:0000256" key="1">
    <source>
        <dbReference type="SAM" id="SignalP"/>
    </source>
</evidence>
<feature type="chain" id="PRO_5009514498" description="Outer membrane protein beta-barrel domain-containing protein" evidence="1">
    <location>
        <begin position="21"/>
        <end position="281"/>
    </location>
</feature>
<keyword evidence="1" id="KW-0732">Signal</keyword>
<evidence type="ECO:0008006" key="4">
    <source>
        <dbReference type="Google" id="ProtNLM"/>
    </source>
</evidence>
<dbReference type="Proteomes" id="UP000178602">
    <property type="component" value="Unassembled WGS sequence"/>
</dbReference>
<feature type="signal peptide" evidence="1">
    <location>
        <begin position="1"/>
        <end position="20"/>
    </location>
</feature>